<comment type="caution">
    <text evidence="1">The sequence shown here is derived from an EMBL/GenBank/DDBJ whole genome shotgun (WGS) entry which is preliminary data.</text>
</comment>
<dbReference type="AlphaFoldDB" id="A0AAP7BW73"/>
<gene>
    <name evidence="1" type="ORF">G6Z34_10475</name>
</gene>
<sequence length="197" mass="23510">MRESVKNFLVKKYNELDYKSSCTCLKYHYKYNGVNVNIYFDAYDLNSLSLYLVLVYEQKYYYTPLNISNTNIHNEYLKEIPQEILNQILENNHLVEFYSYMEEYIKNNNPIPNSYKKDKIFINTLKYSKDKTYLPFWYHIRRVRMSDETLKKLSAKADISIKTLKSIQNKNLTLVRTADIAKRKELTFILGGEGITI</sequence>
<dbReference type="Proteomes" id="UP000481454">
    <property type="component" value="Unassembled WGS sequence"/>
</dbReference>
<evidence type="ECO:0000313" key="1">
    <source>
        <dbReference type="EMBL" id="NGU30534.1"/>
    </source>
</evidence>
<dbReference type="EMBL" id="JAALLZ010000003">
    <property type="protein sequence ID" value="NGU30534.1"/>
    <property type="molecule type" value="Genomic_DNA"/>
</dbReference>
<protein>
    <submittedName>
        <fullName evidence="1">Uncharacterized protein</fullName>
    </submittedName>
</protein>
<evidence type="ECO:0000313" key="2">
    <source>
        <dbReference type="Proteomes" id="UP000481454"/>
    </source>
</evidence>
<name>A0AAP7BW73_CLOPF</name>
<proteinExistence type="predicted"/>
<dbReference type="RefSeq" id="WP_003455337.1">
    <property type="nucleotide sequence ID" value="NZ_CATNWT010000001.1"/>
</dbReference>
<organism evidence="1 2">
    <name type="scientific">Clostridium perfringens</name>
    <dbReference type="NCBI Taxonomy" id="1502"/>
    <lineage>
        <taxon>Bacteria</taxon>
        <taxon>Bacillati</taxon>
        <taxon>Bacillota</taxon>
        <taxon>Clostridia</taxon>
        <taxon>Eubacteriales</taxon>
        <taxon>Clostridiaceae</taxon>
        <taxon>Clostridium</taxon>
    </lineage>
</organism>
<accession>A0AAP7BW73</accession>
<reference evidence="1 2" key="1">
    <citation type="submission" date="2020-02" db="EMBL/GenBank/DDBJ databases">
        <title>Genomic Insights into the Phylogeny and Genetic Plasticity of the Human and Animal Enteric Pathogen Clostridium perfringens.</title>
        <authorList>
            <person name="Feng Y."/>
            <person name="Hu Y."/>
        </authorList>
    </citation>
    <scope>NUCLEOTIDE SEQUENCE [LARGE SCALE GENOMIC DNA]</scope>
    <source>
        <strain evidence="1 2">CP-40</strain>
    </source>
</reference>